<gene>
    <name evidence="4" type="ORF">PHYBLDRAFT_150870</name>
</gene>
<evidence type="ECO:0000256" key="1">
    <source>
        <dbReference type="PROSITE-ProRule" id="PRU00042"/>
    </source>
</evidence>
<dbReference type="InterPro" id="IPR013087">
    <property type="entry name" value="Znf_C2H2_type"/>
</dbReference>
<dbReference type="Proteomes" id="UP000077315">
    <property type="component" value="Unassembled WGS sequence"/>
</dbReference>
<evidence type="ECO:0000256" key="2">
    <source>
        <dbReference type="SAM" id="MobiDB-lite"/>
    </source>
</evidence>
<dbReference type="PANTHER" id="PTHR31912">
    <property type="entry name" value="IP13529P"/>
    <property type="match status" value="1"/>
</dbReference>
<dbReference type="PROSITE" id="PS50157">
    <property type="entry name" value="ZINC_FINGER_C2H2_2"/>
    <property type="match status" value="1"/>
</dbReference>
<dbReference type="GeneID" id="28993468"/>
<proteinExistence type="predicted"/>
<dbReference type="InParanoid" id="A0A163D2B2"/>
<feature type="compositionally biased region" description="Basic and acidic residues" evidence="2">
    <location>
        <begin position="89"/>
        <end position="105"/>
    </location>
</feature>
<keyword evidence="1" id="KW-0862">Zinc</keyword>
<dbReference type="PANTHER" id="PTHR31912:SF34">
    <property type="entry name" value="NOTOCHORD-RELATED PROTEIN"/>
    <property type="match status" value="1"/>
</dbReference>
<name>A0A163D2B2_PHYB8</name>
<accession>A0A163D2B2</accession>
<dbReference type="GO" id="GO:0008270">
    <property type="term" value="F:zinc ion binding"/>
    <property type="evidence" value="ECO:0007669"/>
    <property type="project" value="UniProtKB-KW"/>
</dbReference>
<organism evidence="4 5">
    <name type="scientific">Phycomyces blakesleeanus (strain ATCC 8743b / DSM 1359 / FGSC 10004 / NBRC 33097 / NRRL 1555)</name>
    <dbReference type="NCBI Taxonomy" id="763407"/>
    <lineage>
        <taxon>Eukaryota</taxon>
        <taxon>Fungi</taxon>
        <taxon>Fungi incertae sedis</taxon>
        <taxon>Mucoromycota</taxon>
        <taxon>Mucoromycotina</taxon>
        <taxon>Mucoromycetes</taxon>
        <taxon>Mucorales</taxon>
        <taxon>Phycomycetaceae</taxon>
        <taxon>Phycomyces</taxon>
    </lineage>
</organism>
<dbReference type="EMBL" id="KV440996">
    <property type="protein sequence ID" value="OAD68210.1"/>
    <property type="molecule type" value="Genomic_DNA"/>
</dbReference>
<dbReference type="OrthoDB" id="2262863at2759"/>
<feature type="compositionally biased region" description="Acidic residues" evidence="2">
    <location>
        <begin position="106"/>
        <end position="126"/>
    </location>
</feature>
<feature type="compositionally biased region" description="Polar residues" evidence="2">
    <location>
        <begin position="77"/>
        <end position="86"/>
    </location>
</feature>
<dbReference type="AlphaFoldDB" id="A0A163D2B2"/>
<protein>
    <submittedName>
        <fullName evidence="4">C2H2-type zinc finger transcription factor</fullName>
    </submittedName>
</protein>
<feature type="domain" description="C2H2-type" evidence="3">
    <location>
        <begin position="33"/>
        <end position="56"/>
    </location>
</feature>
<sequence>MQRIINYPKNSRVVVSAPKGPGQHNFAFDDIGKTCSLCGKDFDRVWNLRRHLTKYHKLATHIANDISPQYADRNLASQRQTTNTAEPTAPDHNDDSVNEDLHVESDLEDDDSSDVDDMNSDGDDNVSEIELDAGESIIEMDEDTSPFESPSPGNHLYMHIRNSMLSSASNTSSSLDADLDLLREATGSHTTWNQYTSDTHPFPDLQSMVLLAFVDGDKDMVSRRILKKILFTISLVLKLHEEAIRKKSPFKLPRLDALLNYQTRKKSKIPVFPSTKVDIQLPENNTTSAYINLPSDHVRFLAANPKKARNMFSLPDRTPNQSICLQQGEKWRTHWYYQQPMFTHNGVDFWSGDIVNFMNDSTPACFLVESFHTIDNSAIFVQGYMAYILEGSQFIGIEVESTSIKLETLLGVDLTPVDIALCYSISPRKVFHLILRHKFLLEEPHFLKRHVLDETGKPIDPKLFYKVRISPIILFTDDTSGNRSKQYNPYESWSMKFAALSYEERSSIENIHFLSAIPKKKGASGMSLLPKIVEDFKRLENGLVMFSAKDNENVLVASPLLWIEADTPCHSELCGLRAPTSLYPCRKCYVRLQRFMPNLQSSSYYTGRHTARTKAHYLAAASTSGRGSTIPDAPLTGNALTASDLCFANRATDALLELQSFDPSTDTPVEVLHNILLGVAKYLVNDLVKVVLKKNPNQMARLSKALKDYENSQGMSRKFTRELRHCGSFLGRDYKVLLQILPAILVTEFANDSILSLITPSFVRLGRLCSLVFVRAVRYDYNMYIDEVEKAVTSLIQELHHYVITCEIEGHNPYSSKPKVHLLTHLPDDLRRFGTALHYETEKGEQFNKHIRERLMHTNRLNTSRDVCLKFAKQSAMRHIIDGGSWVSKDKMREKYGNSTAEFLKENFNDNVKNILFSGSRDFADNNDTDDITAKALCDNTFVVFMLKESRDQHAHPFIGKVSSLRVEHYRVESSPHAQVNNYLLAQKVSNDASTPLDQLKIVCKLDMHTEFNNKLVINLSKFGSYWFFVSLFSNRQY</sequence>
<dbReference type="PROSITE" id="PS00028">
    <property type="entry name" value="ZINC_FINGER_C2H2_1"/>
    <property type="match status" value="1"/>
</dbReference>
<dbReference type="STRING" id="763407.A0A163D2B2"/>
<reference evidence="5" key="1">
    <citation type="submission" date="2015-06" db="EMBL/GenBank/DDBJ databases">
        <title>Expansion of signal transduction pathways in fungi by whole-genome duplication.</title>
        <authorList>
            <consortium name="DOE Joint Genome Institute"/>
            <person name="Corrochano L.M."/>
            <person name="Kuo A."/>
            <person name="Marcet-Houben M."/>
            <person name="Polaino S."/>
            <person name="Salamov A."/>
            <person name="Villalobos J.M."/>
            <person name="Alvarez M.I."/>
            <person name="Avalos J."/>
            <person name="Benito E.P."/>
            <person name="Benoit I."/>
            <person name="Burger G."/>
            <person name="Camino L.P."/>
            <person name="Canovas D."/>
            <person name="Cerda-Olmedo E."/>
            <person name="Cheng J.-F."/>
            <person name="Dominguez A."/>
            <person name="Elias M."/>
            <person name="Eslava A.P."/>
            <person name="Glaser F."/>
            <person name="Grimwood J."/>
            <person name="Gutierrez G."/>
            <person name="Heitman J."/>
            <person name="Henrissat B."/>
            <person name="Iturriaga E.A."/>
            <person name="Lang B.F."/>
            <person name="Lavin J.L."/>
            <person name="Lee S."/>
            <person name="Li W."/>
            <person name="Lindquist E."/>
            <person name="Lopez-Garcia S."/>
            <person name="Luque E.M."/>
            <person name="Marcos A.T."/>
            <person name="Martin J."/>
            <person name="McCluskey K."/>
            <person name="Medina H.R."/>
            <person name="Miralles-Duran A."/>
            <person name="Miyazaki A."/>
            <person name="Munoz-Torres E."/>
            <person name="Oguiza J.A."/>
            <person name="Ohm R."/>
            <person name="Olmedo M."/>
            <person name="Orejas M."/>
            <person name="Ortiz-Castellanos L."/>
            <person name="Pisabarro A.G."/>
            <person name="Rodriguez-Romero J."/>
            <person name="Ruiz-Herrera J."/>
            <person name="Ruiz-Vazquez R."/>
            <person name="Sanz C."/>
            <person name="Schackwitz W."/>
            <person name="Schmutz J."/>
            <person name="Shahriari M."/>
            <person name="Shelest E."/>
            <person name="Silva-Franco F."/>
            <person name="Soanes D."/>
            <person name="Syed K."/>
            <person name="Tagua V.G."/>
            <person name="Talbot N.J."/>
            <person name="Thon M."/>
            <person name="De vries R.P."/>
            <person name="Wiebenga A."/>
            <person name="Yadav J.S."/>
            <person name="Braun E.L."/>
            <person name="Baker S."/>
            <person name="Garre V."/>
            <person name="Horwitz B."/>
            <person name="Torres-Martinez S."/>
            <person name="Idnurm A."/>
            <person name="Herrera-Estrella A."/>
            <person name="Gabaldon T."/>
            <person name="Grigoriev I.V."/>
        </authorList>
    </citation>
    <scope>NUCLEOTIDE SEQUENCE [LARGE SCALE GENOMIC DNA]</scope>
    <source>
        <strain evidence="5">NRRL 1555(-)</strain>
    </source>
</reference>
<keyword evidence="1" id="KW-0479">Metal-binding</keyword>
<keyword evidence="5" id="KW-1185">Reference proteome</keyword>
<evidence type="ECO:0000313" key="4">
    <source>
        <dbReference type="EMBL" id="OAD68210.1"/>
    </source>
</evidence>
<keyword evidence="1" id="KW-0863">Zinc-finger</keyword>
<evidence type="ECO:0000313" key="5">
    <source>
        <dbReference type="Proteomes" id="UP000077315"/>
    </source>
</evidence>
<dbReference type="RefSeq" id="XP_018286250.1">
    <property type="nucleotide sequence ID" value="XM_018432562.1"/>
</dbReference>
<evidence type="ECO:0000259" key="3">
    <source>
        <dbReference type="PROSITE" id="PS50157"/>
    </source>
</evidence>
<dbReference type="VEuPathDB" id="FungiDB:PHYBLDRAFT_150870"/>
<feature type="region of interest" description="Disordered" evidence="2">
    <location>
        <begin position="77"/>
        <end position="126"/>
    </location>
</feature>